<sequence length="50" mass="5633">MMRSALTSICCKVYLLYIRSIADILFLVKAFFHHSADFSADFSPFCPIAA</sequence>
<keyword evidence="1" id="KW-1133">Transmembrane helix</keyword>
<evidence type="ECO:0000256" key="1">
    <source>
        <dbReference type="SAM" id="Phobius"/>
    </source>
</evidence>
<keyword evidence="1" id="KW-0472">Membrane</keyword>
<dbReference type="Proteomes" id="UP000004619">
    <property type="component" value="Unassembled WGS sequence"/>
</dbReference>
<feature type="transmembrane region" description="Helical" evidence="1">
    <location>
        <begin position="12"/>
        <end position="32"/>
    </location>
</feature>
<dbReference type="HOGENOM" id="CLU_3118035_0_0_9"/>
<dbReference type="STRING" id="411483.FAEPRAA2165_02856"/>
<proteinExistence type="predicted"/>
<evidence type="ECO:0000313" key="2">
    <source>
        <dbReference type="EMBL" id="EEU95596.1"/>
    </source>
</evidence>
<evidence type="ECO:0000313" key="3">
    <source>
        <dbReference type="Proteomes" id="UP000004619"/>
    </source>
</evidence>
<name>C7H960_FAED2</name>
<protein>
    <submittedName>
        <fullName evidence="2">Uncharacterized protein</fullName>
    </submittedName>
</protein>
<organism evidence="2 3">
    <name type="scientific">Faecalibacterium duncaniae (strain DSM 17677 / JCM 31915 / A2-165)</name>
    <name type="common">Faecalibacterium prausnitzii</name>
    <dbReference type="NCBI Taxonomy" id="411483"/>
    <lineage>
        <taxon>Bacteria</taxon>
        <taxon>Bacillati</taxon>
        <taxon>Bacillota</taxon>
        <taxon>Clostridia</taxon>
        <taxon>Eubacteriales</taxon>
        <taxon>Oscillospiraceae</taxon>
        <taxon>Faecalibacterium</taxon>
    </lineage>
</organism>
<gene>
    <name evidence="2" type="ORF">FAEPRAA2165_02856</name>
</gene>
<dbReference type="AlphaFoldDB" id="C7H960"/>
<keyword evidence="3" id="KW-1185">Reference proteome</keyword>
<comment type="caution">
    <text evidence="2">The sequence shown here is derived from an EMBL/GenBank/DDBJ whole genome shotgun (WGS) entry which is preliminary data.</text>
</comment>
<reference evidence="2" key="1">
    <citation type="submission" date="2009-08" db="EMBL/GenBank/DDBJ databases">
        <authorList>
            <person name="Weinstock G."/>
            <person name="Sodergren E."/>
            <person name="Clifton S."/>
            <person name="Fulton L."/>
            <person name="Fulton B."/>
            <person name="Courtney L."/>
            <person name="Fronick C."/>
            <person name="Harrison M."/>
            <person name="Strong C."/>
            <person name="Farmer C."/>
            <person name="Delahaunty K."/>
            <person name="Markovic C."/>
            <person name="Hall O."/>
            <person name="Minx P."/>
            <person name="Tomlinson C."/>
            <person name="Mitreva M."/>
            <person name="Nelson J."/>
            <person name="Hou S."/>
            <person name="Wollam A."/>
            <person name="Pepin K.H."/>
            <person name="Johnson M."/>
            <person name="Bhonagiri V."/>
            <person name="Nash W.E."/>
            <person name="Warren W."/>
            <person name="Chinwalla A."/>
            <person name="Mardis E.R."/>
            <person name="Wilson R.K."/>
        </authorList>
    </citation>
    <scope>NUCLEOTIDE SEQUENCE [LARGE SCALE GENOMIC DNA]</scope>
    <source>
        <strain evidence="2">A2-165</strain>
    </source>
</reference>
<accession>C7H960</accession>
<keyword evidence="1" id="KW-0812">Transmembrane</keyword>
<dbReference type="EMBL" id="ACOP02000075">
    <property type="protein sequence ID" value="EEU95596.1"/>
    <property type="molecule type" value="Genomic_DNA"/>
</dbReference>